<dbReference type="Proteomes" id="UP000239522">
    <property type="component" value="Unassembled WGS sequence"/>
</dbReference>
<dbReference type="EMBL" id="MQUA01000004">
    <property type="protein sequence ID" value="PQB09028.1"/>
    <property type="molecule type" value="Genomic_DNA"/>
</dbReference>
<evidence type="ECO:0000313" key="1">
    <source>
        <dbReference type="EMBL" id="PQB09028.1"/>
    </source>
</evidence>
<comment type="caution">
    <text evidence="1">The sequence shown here is derived from an EMBL/GenBank/DDBJ whole genome shotgun (WGS) entry which is preliminary data.</text>
</comment>
<gene>
    <name evidence="1" type="ORF">BST83_01395</name>
</gene>
<keyword evidence="2" id="KW-1185">Reference proteome</keyword>
<accession>A0A2S7L2S7</accession>
<evidence type="ECO:0000313" key="2">
    <source>
        <dbReference type="Proteomes" id="UP000239522"/>
    </source>
</evidence>
<reference evidence="1 2" key="1">
    <citation type="submission" date="2016-11" db="EMBL/GenBank/DDBJ databases">
        <title>Trade-off between light-utilization and light-protection in marine flavobacteria.</title>
        <authorList>
            <person name="Kumagai Y."/>
        </authorList>
    </citation>
    <scope>NUCLEOTIDE SEQUENCE [LARGE SCALE GENOMIC DNA]</scope>
    <source>
        <strain evidence="1 2">ATCC 700397</strain>
    </source>
</reference>
<dbReference type="Gene3D" id="2.60.40.10">
    <property type="entry name" value="Immunoglobulins"/>
    <property type="match status" value="1"/>
</dbReference>
<dbReference type="AlphaFoldDB" id="A0A2S7L2S7"/>
<dbReference type="SUPFAM" id="SSF49785">
    <property type="entry name" value="Galactose-binding domain-like"/>
    <property type="match status" value="1"/>
</dbReference>
<evidence type="ECO:0008006" key="3">
    <source>
        <dbReference type="Google" id="ProtNLM"/>
    </source>
</evidence>
<dbReference type="InterPro" id="IPR035986">
    <property type="entry name" value="PKD_dom_sf"/>
</dbReference>
<dbReference type="SUPFAM" id="SSF49299">
    <property type="entry name" value="PKD domain"/>
    <property type="match status" value="1"/>
</dbReference>
<proteinExistence type="predicted"/>
<protein>
    <recommendedName>
        <fullName evidence="3">CBM-cenC domain-containing protein</fullName>
    </recommendedName>
</protein>
<dbReference type="InterPro" id="IPR013783">
    <property type="entry name" value="Ig-like_fold"/>
</dbReference>
<name>A0A2S7L2S7_9FLAO</name>
<dbReference type="InterPro" id="IPR008979">
    <property type="entry name" value="Galactose-bd-like_sf"/>
</dbReference>
<organism evidence="1 2">
    <name type="scientific">Polaribacter filamentus</name>
    <dbReference type="NCBI Taxonomy" id="53483"/>
    <lineage>
        <taxon>Bacteria</taxon>
        <taxon>Pseudomonadati</taxon>
        <taxon>Bacteroidota</taxon>
        <taxon>Flavobacteriia</taxon>
        <taxon>Flavobacteriales</taxon>
        <taxon>Flavobacteriaceae</taxon>
    </lineage>
</organism>
<dbReference type="Gene3D" id="2.60.120.260">
    <property type="entry name" value="Galactose-binding domain-like"/>
    <property type="match status" value="1"/>
</dbReference>
<sequence length="259" mass="29072">MDELIFDPDISTSKIDLGGQVVCTDYSTGVKSRLWTFPGGSPATSTDEEVSVSFSKEGPVTVKVEVTFIDDFTETKEFVIQVGNELYRRNIFGFEDATAATEAWGFWVSDDSDAMVFSVENTTQGGANNTDGFAKITINKANVESQLYTKGNTEPFNGILESNKTYEFSFYVKSDDFDQFTAAEISNENEVQSWYNFAWYSPIREINSDWSYKTVTFQTGDLTQTYAEGFANNAFTQFKFLQNGTGVLYIDEISLKEIQ</sequence>